<feature type="domain" description="TolB N-terminal" evidence="5">
    <location>
        <begin position="52"/>
        <end position="144"/>
    </location>
</feature>
<keyword evidence="4" id="KW-0574">Periplasm</keyword>
<dbReference type="GO" id="GO:0017038">
    <property type="term" value="P:protein import"/>
    <property type="evidence" value="ECO:0007669"/>
    <property type="project" value="InterPro"/>
</dbReference>
<comment type="caution">
    <text evidence="6">The sequence shown here is derived from an EMBL/GenBank/DDBJ whole genome shotgun (WGS) entry which is preliminary data.</text>
</comment>
<protein>
    <submittedName>
        <fullName evidence="6">Tol-Pal system beta propeller repeat protein TolB</fullName>
    </submittedName>
</protein>
<evidence type="ECO:0000259" key="5">
    <source>
        <dbReference type="Pfam" id="PF04052"/>
    </source>
</evidence>
<evidence type="ECO:0000256" key="2">
    <source>
        <dbReference type="ARBA" id="ARBA00009820"/>
    </source>
</evidence>
<dbReference type="InterPro" id="IPR011042">
    <property type="entry name" value="6-blade_b-propeller_TolB-like"/>
</dbReference>
<dbReference type="InterPro" id="IPR011659">
    <property type="entry name" value="WD40"/>
</dbReference>
<dbReference type="SUPFAM" id="SSF52964">
    <property type="entry name" value="TolB, N-terminal domain"/>
    <property type="match status" value="1"/>
</dbReference>
<evidence type="ECO:0000256" key="3">
    <source>
        <dbReference type="ARBA" id="ARBA00022729"/>
    </source>
</evidence>
<dbReference type="Pfam" id="PF04052">
    <property type="entry name" value="TolB_N"/>
    <property type="match status" value="1"/>
</dbReference>
<accession>A0A7C6EC28</accession>
<evidence type="ECO:0000256" key="1">
    <source>
        <dbReference type="ARBA" id="ARBA00004418"/>
    </source>
</evidence>
<proteinExistence type="inferred from homology"/>
<dbReference type="GO" id="GO:0042597">
    <property type="term" value="C:periplasmic space"/>
    <property type="evidence" value="ECO:0007669"/>
    <property type="project" value="UniProtKB-SubCell"/>
</dbReference>
<name>A0A7C6EC28_UNCW3</name>
<keyword evidence="3" id="KW-0732">Signal</keyword>
<dbReference type="Gene3D" id="2.120.10.30">
    <property type="entry name" value="TolB, C-terminal domain"/>
    <property type="match status" value="2"/>
</dbReference>
<comment type="subcellular location">
    <subcellularLocation>
        <location evidence="1">Periplasm</location>
    </subcellularLocation>
</comment>
<organism evidence="6">
    <name type="scientific">candidate division WOR-3 bacterium</name>
    <dbReference type="NCBI Taxonomy" id="2052148"/>
    <lineage>
        <taxon>Bacteria</taxon>
        <taxon>Bacteria division WOR-3</taxon>
    </lineage>
</organism>
<dbReference type="InterPro" id="IPR007195">
    <property type="entry name" value="TolB_N"/>
</dbReference>
<dbReference type="SUPFAM" id="SSF69304">
    <property type="entry name" value="Tricorn protease N-terminal domain"/>
    <property type="match status" value="1"/>
</dbReference>
<comment type="similarity">
    <text evidence="2">Belongs to the TolB family.</text>
</comment>
<dbReference type="EMBL" id="DTLI01000032">
    <property type="protein sequence ID" value="HHS51520.1"/>
    <property type="molecule type" value="Genomic_DNA"/>
</dbReference>
<evidence type="ECO:0000256" key="4">
    <source>
        <dbReference type="ARBA" id="ARBA00022764"/>
    </source>
</evidence>
<gene>
    <name evidence="6" type="primary">tolB</name>
    <name evidence="6" type="ORF">ENW73_01460</name>
</gene>
<dbReference type="InterPro" id="IPR014167">
    <property type="entry name" value="Tol-Pal_TolB"/>
</dbReference>
<dbReference type="Gene3D" id="3.40.50.10070">
    <property type="entry name" value="TolB, N-terminal domain"/>
    <property type="match status" value="1"/>
</dbReference>
<evidence type="ECO:0000313" key="6">
    <source>
        <dbReference type="EMBL" id="HHS51520.1"/>
    </source>
</evidence>
<dbReference type="Pfam" id="PF07676">
    <property type="entry name" value="PD40"/>
    <property type="match status" value="6"/>
</dbReference>
<dbReference type="AlphaFoldDB" id="A0A7C6EC28"/>
<dbReference type="PANTHER" id="PTHR36842">
    <property type="entry name" value="PROTEIN TOLB HOMOLOG"/>
    <property type="match status" value="1"/>
</dbReference>
<reference evidence="6" key="1">
    <citation type="journal article" date="2020" name="mSystems">
        <title>Genome- and Community-Level Interaction Insights into Carbon Utilization and Element Cycling Functions of Hydrothermarchaeota in Hydrothermal Sediment.</title>
        <authorList>
            <person name="Zhou Z."/>
            <person name="Liu Y."/>
            <person name="Xu W."/>
            <person name="Pan J."/>
            <person name="Luo Z.H."/>
            <person name="Li M."/>
        </authorList>
    </citation>
    <scope>NUCLEOTIDE SEQUENCE [LARGE SCALE GENOMIC DNA]</scope>
    <source>
        <strain evidence="6">SpSt-876</strain>
    </source>
</reference>
<dbReference type="NCBIfam" id="TIGR02800">
    <property type="entry name" value="propeller_TolB"/>
    <property type="match status" value="1"/>
</dbReference>
<sequence>MIGTREKLKILATRDYHLATALSVLLCLTLIFPLIAFGQLAPEIWAKITAAGAKKRLDLAVSQFDLPKDCPPSLAEMVKNINEVLIADLDFSLYFTIYQADSLSKGKKLSFDYWVKTGASVLLSGEVSYRKSSTQLKITLYDLLLRRPIATKDYNIIENWRWLAHMIADDVIKLLTGEEGISQTEIAFSLKTKEGKELAVVDYDGANPYKITDTKGFVLYPDWSPKGDKIAFCSYDNKSNLNIYTYDLTKGKITQLTSRQGLNTTPTFSPDGKVLACALSDCNNLNLYQLSLDGRNSRRITTSSSIAISPSWSPQGRELAFVSDRTGVPQIYIINADGTDLRRLTYEGSYNTSPAWSPRGDLIAYVSRTSSGKNQIFITDINGESSMQLTFEGNNEDPAWSPDGLHIAFASNRTGSWEIYTMAWNGQNQKRITNTGGAFSPTWSPRLKK</sequence>
<dbReference type="PANTHER" id="PTHR36842:SF1">
    <property type="entry name" value="PROTEIN TOLB"/>
    <property type="match status" value="1"/>
</dbReference>